<dbReference type="AlphaFoldDB" id="R4X6Y7"/>
<evidence type="ECO:0000259" key="2">
    <source>
        <dbReference type="SMART" id="SM00829"/>
    </source>
</evidence>
<dbReference type="STRING" id="1097556.R4X6Y7"/>
<comment type="caution">
    <text evidence="3">The sequence shown here is derived from an EMBL/GenBank/DDBJ whole genome shotgun (WGS) entry which is preliminary data.</text>
</comment>
<proteinExistence type="predicted"/>
<evidence type="ECO:0000313" key="4">
    <source>
        <dbReference type="Proteomes" id="UP000013776"/>
    </source>
</evidence>
<dbReference type="SMART" id="SM00829">
    <property type="entry name" value="PKS_ER"/>
    <property type="match status" value="1"/>
</dbReference>
<dbReference type="eggNOG" id="KOG1198">
    <property type="taxonomic scope" value="Eukaryota"/>
</dbReference>
<evidence type="ECO:0000256" key="1">
    <source>
        <dbReference type="ARBA" id="ARBA00022857"/>
    </source>
</evidence>
<gene>
    <name evidence="3" type="ORF">TAPDE_000380</name>
</gene>
<dbReference type="InterPro" id="IPR020843">
    <property type="entry name" value="ER"/>
</dbReference>
<dbReference type="InterPro" id="IPR051603">
    <property type="entry name" value="Zinc-ADH_QOR/CCCR"/>
</dbReference>
<dbReference type="SUPFAM" id="SSF51735">
    <property type="entry name" value="NAD(P)-binding Rossmann-fold domains"/>
    <property type="match status" value="1"/>
</dbReference>
<sequence length="313" mass="33227">MRALVVHRPGAPGAKPVLTLKERPVPVLAKDSTQVLIKVRASKINPSDLLNVAGGFPYTTYPRIPGRDYAGTIVSSPGNTTLEGTNVFGTSGNQLGFVRDGAHAEFLVMDSDELVEMPATISFDQAACIGVPYTTALLMIRRAAGSGDQEAPKVLIIGGTGNVGTALAELLPALVPRSTHTSLSRVDGVLTLPTTEKFDIIFGTVPDTACLQAALPLLAKRGRLVYIACTRPHSEPLSIDPLQFYRDELSLIGVNSIDCTMPEATALMRTLSALISDGDLRVKQRAIRKVALTEGEGAYRDAGTSCESLVLTM</sequence>
<dbReference type="OrthoDB" id="203908at2759"/>
<protein>
    <submittedName>
        <fullName evidence="3">Zinc-type alcohol dehydrogenase-like protein C337.11</fullName>
    </submittedName>
</protein>
<keyword evidence="1" id="KW-0521">NADP</keyword>
<keyword evidence="4" id="KW-1185">Reference proteome</keyword>
<evidence type="ECO:0000313" key="3">
    <source>
        <dbReference type="EMBL" id="CCG80756.1"/>
    </source>
</evidence>
<dbReference type="EMBL" id="CAHR02000011">
    <property type="protein sequence ID" value="CCG80756.1"/>
    <property type="molecule type" value="Genomic_DNA"/>
</dbReference>
<feature type="domain" description="Enoyl reductase (ER)" evidence="2">
    <location>
        <begin position="13"/>
        <end position="311"/>
    </location>
</feature>
<dbReference type="PANTHER" id="PTHR44154">
    <property type="entry name" value="QUINONE OXIDOREDUCTASE"/>
    <property type="match status" value="1"/>
</dbReference>
<dbReference type="SUPFAM" id="SSF50129">
    <property type="entry name" value="GroES-like"/>
    <property type="match status" value="1"/>
</dbReference>
<dbReference type="Pfam" id="PF08240">
    <property type="entry name" value="ADH_N"/>
    <property type="match status" value="1"/>
</dbReference>
<dbReference type="VEuPathDB" id="FungiDB:TAPDE_000380"/>
<dbReference type="InterPro" id="IPR036291">
    <property type="entry name" value="NAD(P)-bd_dom_sf"/>
</dbReference>
<dbReference type="Proteomes" id="UP000013776">
    <property type="component" value="Unassembled WGS sequence"/>
</dbReference>
<accession>R4X6Y7</accession>
<dbReference type="GO" id="GO:0016491">
    <property type="term" value="F:oxidoreductase activity"/>
    <property type="evidence" value="ECO:0007669"/>
    <property type="project" value="InterPro"/>
</dbReference>
<dbReference type="Gene3D" id="3.90.180.10">
    <property type="entry name" value="Medium-chain alcohol dehydrogenases, catalytic domain"/>
    <property type="match status" value="2"/>
</dbReference>
<name>R4X6Y7_TAPDE</name>
<dbReference type="PANTHER" id="PTHR44154:SF1">
    <property type="entry name" value="QUINONE OXIDOREDUCTASE"/>
    <property type="match status" value="1"/>
</dbReference>
<organism evidence="3 4">
    <name type="scientific">Taphrina deformans (strain PYCC 5710 / ATCC 11124 / CBS 356.35 / IMI 108563 / JCM 9778 / NBRC 8474)</name>
    <name type="common">Peach leaf curl fungus</name>
    <name type="synonym">Lalaria deformans</name>
    <dbReference type="NCBI Taxonomy" id="1097556"/>
    <lineage>
        <taxon>Eukaryota</taxon>
        <taxon>Fungi</taxon>
        <taxon>Dikarya</taxon>
        <taxon>Ascomycota</taxon>
        <taxon>Taphrinomycotina</taxon>
        <taxon>Taphrinomycetes</taxon>
        <taxon>Taphrinales</taxon>
        <taxon>Taphrinaceae</taxon>
        <taxon>Taphrina</taxon>
    </lineage>
</organism>
<reference evidence="3 4" key="1">
    <citation type="journal article" date="2013" name="MBio">
        <title>Genome sequencing of the plant pathogen Taphrina deformans, the causal agent of peach leaf curl.</title>
        <authorList>
            <person name="Cisse O.H."/>
            <person name="Almeida J.M.G.C.F."/>
            <person name="Fonseca A."/>
            <person name="Kumar A.A."/>
            <person name="Salojaervi J."/>
            <person name="Overmyer K."/>
            <person name="Hauser P.M."/>
            <person name="Pagni M."/>
        </authorList>
    </citation>
    <scope>NUCLEOTIDE SEQUENCE [LARGE SCALE GENOMIC DNA]</scope>
    <source>
        <strain evidence="4">PYCC 5710 / ATCC 11124 / CBS 356.35 / IMI 108563 / JCM 9778 / NBRC 8474</strain>
    </source>
</reference>
<dbReference type="InterPro" id="IPR013154">
    <property type="entry name" value="ADH-like_N"/>
</dbReference>
<dbReference type="Gene3D" id="3.40.50.720">
    <property type="entry name" value="NAD(P)-binding Rossmann-like Domain"/>
    <property type="match status" value="1"/>
</dbReference>
<dbReference type="InterPro" id="IPR011032">
    <property type="entry name" value="GroES-like_sf"/>
</dbReference>